<feature type="transmembrane region" description="Helical" evidence="3">
    <location>
        <begin position="95"/>
        <end position="116"/>
    </location>
</feature>
<feature type="transmembrane region" description="Helical" evidence="3">
    <location>
        <begin position="325"/>
        <end position="344"/>
    </location>
</feature>
<feature type="transmembrane region" description="Helical" evidence="3">
    <location>
        <begin position="233"/>
        <end position="255"/>
    </location>
</feature>
<organism evidence="4 5">
    <name type="scientific">Mucilaginibacter lappiensis</name>
    <dbReference type="NCBI Taxonomy" id="354630"/>
    <lineage>
        <taxon>Bacteria</taxon>
        <taxon>Pseudomonadati</taxon>
        <taxon>Bacteroidota</taxon>
        <taxon>Sphingobacteriia</taxon>
        <taxon>Sphingobacteriales</taxon>
        <taxon>Sphingobacteriaceae</taxon>
        <taxon>Mucilaginibacter</taxon>
    </lineage>
</organism>
<dbReference type="PANTHER" id="PTHR44227:SF3">
    <property type="entry name" value="PROTEIN O-MANNOSYL-TRANSFERASE TMTC4"/>
    <property type="match status" value="1"/>
</dbReference>
<name>A0ABR6PPV3_9SPHI</name>
<keyword evidence="1" id="KW-0677">Repeat</keyword>
<dbReference type="RefSeq" id="WP_076376558.1">
    <property type="nucleotide sequence ID" value="NZ_FTMG01000014.1"/>
</dbReference>
<feature type="transmembrane region" description="Helical" evidence="3">
    <location>
        <begin position="301"/>
        <end position="318"/>
    </location>
</feature>
<reference evidence="4 5" key="1">
    <citation type="submission" date="2020-08" db="EMBL/GenBank/DDBJ databases">
        <title>Genomic Encyclopedia of Type Strains, Phase IV (KMG-V): Genome sequencing to study the core and pangenomes of soil and plant-associated prokaryotes.</title>
        <authorList>
            <person name="Whitman W."/>
        </authorList>
    </citation>
    <scope>NUCLEOTIDE SEQUENCE [LARGE SCALE GENOMIC DNA]</scope>
    <source>
        <strain evidence="4 5">ANJLi2</strain>
    </source>
</reference>
<protein>
    <recommendedName>
        <fullName evidence="6">Dolichyl-phosphate-mannose-protein mannosyltransferase</fullName>
    </recommendedName>
</protein>
<dbReference type="Proteomes" id="UP000541583">
    <property type="component" value="Unassembled WGS sequence"/>
</dbReference>
<accession>A0ABR6PPV3</accession>
<keyword evidence="3" id="KW-0812">Transmembrane</keyword>
<feature type="transmembrane region" description="Helical" evidence="3">
    <location>
        <begin position="160"/>
        <end position="177"/>
    </location>
</feature>
<keyword evidence="3" id="KW-0472">Membrane</keyword>
<dbReference type="EMBL" id="JACHCB010000014">
    <property type="protein sequence ID" value="MBB6111800.1"/>
    <property type="molecule type" value="Genomic_DNA"/>
</dbReference>
<evidence type="ECO:0000256" key="3">
    <source>
        <dbReference type="SAM" id="Phobius"/>
    </source>
</evidence>
<gene>
    <name evidence="4" type="ORF">HDF23_004572</name>
</gene>
<proteinExistence type="predicted"/>
<feature type="transmembrane region" description="Helical" evidence="3">
    <location>
        <begin position="381"/>
        <end position="399"/>
    </location>
</feature>
<keyword evidence="5" id="KW-1185">Reference proteome</keyword>
<sequence>MAYSSKFFELYTKHFNWLHLLVITILLMAIFWPVHNFSFVIGWDDQTFVTNHYTEDGLARKNLNAIITEFYHGQYAPVNQLYYSLIFEIFDYNPIYYHIGGFVIHLINAALVYKFVGKISMALFSYTAIKNAQVAFFTTIFFACAPVNLEPVAWVSASKVLLYAMFYLMSLISYIKYINTKKNIYFYLVIIGFIISFGAKEQAVTMPVCMLLIDFAYKRDFKEGIVWYEKLPFVVLSLLFALASLQSQGMVVFGGGKFYPITDRMFLFFYTISEYFTKIFIPVNLSYVYPYPFQIGEKSPMWLWVYPFFIPVALFCLKRFLLRKWMFFGALFFLIHILVVSNLFSLARYSAIADRYAYLSSIGIYFILASIIVKANSILSFRSYVLGMSVIYTCFFAFYTHNHSFVWENSITLKRKIKTVMEHRSDYKKP</sequence>
<evidence type="ECO:0008006" key="6">
    <source>
        <dbReference type="Google" id="ProtNLM"/>
    </source>
</evidence>
<feature type="transmembrane region" description="Helical" evidence="3">
    <location>
        <begin position="184"/>
        <end position="213"/>
    </location>
</feature>
<evidence type="ECO:0000313" key="4">
    <source>
        <dbReference type="EMBL" id="MBB6111800.1"/>
    </source>
</evidence>
<evidence type="ECO:0000313" key="5">
    <source>
        <dbReference type="Proteomes" id="UP000541583"/>
    </source>
</evidence>
<dbReference type="PANTHER" id="PTHR44227">
    <property type="match status" value="1"/>
</dbReference>
<dbReference type="InterPro" id="IPR052346">
    <property type="entry name" value="O-mannosyl-transferase_TMTC"/>
</dbReference>
<evidence type="ECO:0000256" key="1">
    <source>
        <dbReference type="ARBA" id="ARBA00022737"/>
    </source>
</evidence>
<feature type="transmembrane region" description="Helical" evidence="3">
    <location>
        <begin position="267"/>
        <end position="289"/>
    </location>
</feature>
<feature type="transmembrane region" description="Helical" evidence="3">
    <location>
        <begin position="128"/>
        <end position="148"/>
    </location>
</feature>
<keyword evidence="3" id="KW-1133">Transmembrane helix</keyword>
<feature type="transmembrane region" description="Helical" evidence="3">
    <location>
        <begin position="15"/>
        <end position="34"/>
    </location>
</feature>
<feature type="transmembrane region" description="Helical" evidence="3">
    <location>
        <begin position="356"/>
        <end position="374"/>
    </location>
</feature>
<comment type="caution">
    <text evidence="4">The sequence shown here is derived from an EMBL/GenBank/DDBJ whole genome shotgun (WGS) entry which is preliminary data.</text>
</comment>
<evidence type="ECO:0000256" key="2">
    <source>
        <dbReference type="ARBA" id="ARBA00022803"/>
    </source>
</evidence>
<keyword evidence="2" id="KW-0802">TPR repeat</keyword>